<proteinExistence type="inferred from homology"/>
<comment type="subunit">
    <text evidence="4 8">Monomer.</text>
</comment>
<comment type="miscellaneous">
    <text evidence="8">The porphobilinogen subunits are added to the dipyrromethane group.</text>
</comment>
<dbReference type="Proteomes" id="UP000515561">
    <property type="component" value="Chromosome"/>
</dbReference>
<dbReference type="GO" id="GO:0005737">
    <property type="term" value="C:cytoplasm"/>
    <property type="evidence" value="ECO:0007669"/>
    <property type="project" value="UniProtKB-UniRule"/>
</dbReference>
<evidence type="ECO:0000256" key="2">
    <source>
        <dbReference type="ARBA" id="ARBA00004735"/>
    </source>
</evidence>
<evidence type="ECO:0000256" key="7">
    <source>
        <dbReference type="ARBA" id="ARBA00048169"/>
    </source>
</evidence>
<dbReference type="PANTHER" id="PTHR11557">
    <property type="entry name" value="PORPHOBILINOGEN DEAMINASE"/>
    <property type="match status" value="1"/>
</dbReference>
<keyword evidence="6 8" id="KW-0627">Porphyrin biosynthesis</keyword>
<evidence type="ECO:0000313" key="10">
    <source>
        <dbReference type="Proteomes" id="UP000515561"/>
    </source>
</evidence>
<dbReference type="KEGG" id="acel:acsn021_29350"/>
<evidence type="ECO:0000313" key="9">
    <source>
        <dbReference type="EMBL" id="BCJ95366.1"/>
    </source>
</evidence>
<dbReference type="Pfam" id="PF01379">
    <property type="entry name" value="Porphobil_deam"/>
    <property type="match status" value="1"/>
</dbReference>
<evidence type="ECO:0000256" key="6">
    <source>
        <dbReference type="ARBA" id="ARBA00023244"/>
    </source>
</evidence>
<accession>A0A6S6R006</accession>
<dbReference type="InterPro" id="IPR022418">
    <property type="entry name" value="Porphobilinogen_deaminase_C"/>
</dbReference>
<organism evidence="9 10">
    <name type="scientific">Anaerocolumna cellulosilytica</name>
    <dbReference type="NCBI Taxonomy" id="433286"/>
    <lineage>
        <taxon>Bacteria</taxon>
        <taxon>Bacillati</taxon>
        <taxon>Bacillota</taxon>
        <taxon>Clostridia</taxon>
        <taxon>Lachnospirales</taxon>
        <taxon>Lachnospiraceae</taxon>
        <taxon>Anaerocolumna</taxon>
    </lineage>
</organism>
<dbReference type="NCBIfam" id="TIGR00212">
    <property type="entry name" value="hemC"/>
    <property type="match status" value="1"/>
</dbReference>
<sequence length="292" mass="32310">MKNIIRIGTRKSRLALAQTEIVANALKLNHPNLDVQLIPMSTIGDQILDKPLESFGGKGAFVSEFEEAMLSGKIDVAVHSAKDMPILLPAGLSILGVSKREDVRDVIITRKGSKSQLTESTIVGTSSLRRQLQIKEQYGVEVKNLRGNVNTRLAKLQAGEYDAIILAAAGLKRLDIMGADEYQFNYLEPDVFIPAAGQGIIAVEGRDEPKLRELFSKWNHTESGYSLETEREVLKLVNAGCNEPIGAYTTIKEDTINLSILYWDNKILRVQGTAKLQDRLELAKELVNRLKA</sequence>
<dbReference type="HAMAP" id="MF_00260">
    <property type="entry name" value="Porphobil_deam"/>
    <property type="match status" value="1"/>
</dbReference>
<evidence type="ECO:0000256" key="8">
    <source>
        <dbReference type="HAMAP-Rule" id="MF_00260"/>
    </source>
</evidence>
<gene>
    <name evidence="8 9" type="primary">hemC</name>
    <name evidence="9" type="ORF">acsn021_29350</name>
</gene>
<dbReference type="Gene3D" id="3.30.160.40">
    <property type="entry name" value="Porphobilinogen deaminase, C-terminal domain"/>
    <property type="match status" value="1"/>
</dbReference>
<dbReference type="PRINTS" id="PR00151">
    <property type="entry name" value="PORPHBDMNASE"/>
</dbReference>
<keyword evidence="5 8" id="KW-0808">Transferase</keyword>
<comment type="catalytic activity">
    <reaction evidence="7 8">
        <text>4 porphobilinogen + H2O = hydroxymethylbilane + 4 NH4(+)</text>
        <dbReference type="Rhea" id="RHEA:13185"/>
        <dbReference type="ChEBI" id="CHEBI:15377"/>
        <dbReference type="ChEBI" id="CHEBI:28938"/>
        <dbReference type="ChEBI" id="CHEBI:57845"/>
        <dbReference type="ChEBI" id="CHEBI:58126"/>
        <dbReference type="EC" id="2.5.1.61"/>
    </reaction>
</comment>
<evidence type="ECO:0000256" key="3">
    <source>
        <dbReference type="ARBA" id="ARBA00005638"/>
    </source>
</evidence>
<dbReference type="InterPro" id="IPR000860">
    <property type="entry name" value="HemC"/>
</dbReference>
<dbReference type="FunFam" id="3.40.190.10:FF:000005">
    <property type="entry name" value="Porphobilinogen deaminase"/>
    <property type="match status" value="1"/>
</dbReference>
<comment type="function">
    <text evidence="1 8">Tetrapolymerization of the monopyrrole PBG into the hydroxymethylbilane pre-uroporphyrinogen in several discrete steps.</text>
</comment>
<dbReference type="InterPro" id="IPR022417">
    <property type="entry name" value="Porphobilin_deaminase_N"/>
</dbReference>
<dbReference type="InterPro" id="IPR036803">
    <property type="entry name" value="Porphobilinogen_deaminase_C_sf"/>
</dbReference>
<dbReference type="RefSeq" id="WP_184094201.1">
    <property type="nucleotide sequence ID" value="NZ_AP023367.1"/>
</dbReference>
<dbReference type="Pfam" id="PF03900">
    <property type="entry name" value="Porphobil_deamC"/>
    <property type="match status" value="1"/>
</dbReference>
<comment type="pathway">
    <text evidence="2">Porphyrin-containing compound metabolism; protoporphyrin-IX biosynthesis; coproporphyrinogen-III from 5-aminolevulinate: step 2/4.</text>
</comment>
<evidence type="ECO:0000256" key="5">
    <source>
        <dbReference type="ARBA" id="ARBA00022679"/>
    </source>
</evidence>
<dbReference type="AlphaFoldDB" id="A0A6S6R006"/>
<reference evidence="9 10" key="1">
    <citation type="journal article" date="2016" name="Int. J. Syst. Evol. Microbiol.">
        <title>Descriptions of Anaerotaenia torta gen. nov., sp. nov. and Anaerocolumna cellulosilytica gen. nov., sp. nov. isolated from a methanogenic reactor of cattle waste.</title>
        <authorList>
            <person name="Uek A."/>
            <person name="Ohtaki Y."/>
            <person name="Kaku N."/>
            <person name="Ueki K."/>
        </authorList>
    </citation>
    <scope>NUCLEOTIDE SEQUENCE [LARGE SCALE GENOMIC DNA]</scope>
    <source>
        <strain evidence="9 10">SN021</strain>
    </source>
</reference>
<comment type="cofactor">
    <cofactor evidence="8">
        <name>dipyrromethane</name>
        <dbReference type="ChEBI" id="CHEBI:60342"/>
    </cofactor>
    <text evidence="8">Binds 1 dipyrromethane group covalently.</text>
</comment>
<dbReference type="CDD" id="cd13647">
    <property type="entry name" value="PBP2_PBGD_2"/>
    <property type="match status" value="1"/>
</dbReference>
<dbReference type="EC" id="2.5.1.61" evidence="8"/>
<name>A0A6S6R006_9FIRM</name>
<dbReference type="GO" id="GO:0006782">
    <property type="term" value="P:protoporphyrinogen IX biosynthetic process"/>
    <property type="evidence" value="ECO:0007669"/>
    <property type="project" value="UniProtKB-UniRule"/>
</dbReference>
<dbReference type="PANTHER" id="PTHR11557:SF0">
    <property type="entry name" value="PORPHOBILINOGEN DEAMINASE"/>
    <property type="match status" value="1"/>
</dbReference>
<protein>
    <recommendedName>
        <fullName evidence="8">Porphobilinogen deaminase</fullName>
        <shortName evidence="8">PBG</shortName>
        <ecNumber evidence="8">2.5.1.61</ecNumber>
    </recommendedName>
    <alternativeName>
        <fullName evidence="8">Hydroxymethylbilane synthase</fullName>
        <shortName evidence="8">HMBS</shortName>
    </alternativeName>
    <alternativeName>
        <fullName evidence="8">Pre-uroporphyrinogen synthase</fullName>
    </alternativeName>
</protein>
<dbReference type="EMBL" id="AP023367">
    <property type="protein sequence ID" value="BCJ95366.1"/>
    <property type="molecule type" value="Genomic_DNA"/>
</dbReference>
<dbReference type="FunFam" id="3.40.190.10:FF:000004">
    <property type="entry name" value="Porphobilinogen deaminase"/>
    <property type="match status" value="1"/>
</dbReference>
<dbReference type="Gene3D" id="3.40.190.10">
    <property type="entry name" value="Periplasmic binding protein-like II"/>
    <property type="match status" value="2"/>
</dbReference>
<feature type="modified residue" description="S-(dipyrrolylmethanemethyl)cysteine" evidence="8">
    <location>
        <position position="241"/>
    </location>
</feature>
<evidence type="ECO:0000256" key="1">
    <source>
        <dbReference type="ARBA" id="ARBA00002869"/>
    </source>
</evidence>
<keyword evidence="10" id="KW-1185">Reference proteome</keyword>
<dbReference type="SUPFAM" id="SSF54782">
    <property type="entry name" value="Porphobilinogen deaminase (hydroxymethylbilane synthase), C-terminal domain"/>
    <property type="match status" value="1"/>
</dbReference>
<dbReference type="PIRSF" id="PIRSF001438">
    <property type="entry name" value="4pyrrol_synth_OHMeBilane_synth"/>
    <property type="match status" value="1"/>
</dbReference>
<comment type="similarity">
    <text evidence="3 8">Belongs to the HMBS family.</text>
</comment>
<dbReference type="GO" id="GO:0004418">
    <property type="term" value="F:hydroxymethylbilane synthase activity"/>
    <property type="evidence" value="ECO:0007669"/>
    <property type="project" value="UniProtKB-UniRule"/>
</dbReference>
<dbReference type="SUPFAM" id="SSF53850">
    <property type="entry name" value="Periplasmic binding protein-like II"/>
    <property type="match status" value="1"/>
</dbReference>
<evidence type="ECO:0000256" key="4">
    <source>
        <dbReference type="ARBA" id="ARBA00011245"/>
    </source>
</evidence>